<sequence>MGKTSLIVIFLLGGLWETSAQQVTAVAGKKTTITCSHSYASSNIKYFCKGACHDKDVLISSRNSKIQDSNKKYSIRDEGNTFYVTIFNLKEDDSGTYWCGIERKGLDTYNKVVLTVVRGEENNVDDSMPQSSDEIADTETTSSRKLIYIGAGLGVVVLALAVVLLIFFRHRNRNIRASSGKVQETVYATMSGEVTTFSATNPGTADTSKDPTKNIYTNVSISSEPQVQPDSLFYSTVSFNKHTDCSTVTPCTAEVTYSAVERKPEDTAPVYSNI</sequence>
<dbReference type="Pfam" id="PF07686">
    <property type="entry name" value="V-set"/>
    <property type="match status" value="1"/>
</dbReference>
<keyword evidence="3 4" id="KW-0472">Membrane</keyword>
<evidence type="ECO:0000313" key="8">
    <source>
        <dbReference type="Proteomes" id="UP001178508"/>
    </source>
</evidence>
<comment type="subcellular location">
    <subcellularLocation>
        <location evidence="1">Membrane</location>
    </subcellularLocation>
</comment>
<dbReference type="InterPro" id="IPR013783">
    <property type="entry name" value="Ig-like_fold"/>
</dbReference>
<dbReference type="AlphaFoldDB" id="A0AAV1EXB8"/>
<feature type="domain" description="Immunoglobulin" evidence="6">
    <location>
        <begin position="20"/>
        <end position="117"/>
    </location>
</feature>
<evidence type="ECO:0000256" key="1">
    <source>
        <dbReference type="ARBA" id="ARBA00004370"/>
    </source>
</evidence>
<dbReference type="PANTHER" id="PTHR11860">
    <property type="entry name" value="POLYMERIC-IMMUNOGLOBULIN RECEPTOR"/>
    <property type="match status" value="1"/>
</dbReference>
<evidence type="ECO:0000256" key="3">
    <source>
        <dbReference type="ARBA" id="ARBA00023136"/>
    </source>
</evidence>
<dbReference type="EMBL" id="OY660866">
    <property type="protein sequence ID" value="CAJ1053176.1"/>
    <property type="molecule type" value="Genomic_DNA"/>
</dbReference>
<evidence type="ECO:0000256" key="5">
    <source>
        <dbReference type="SAM" id="SignalP"/>
    </source>
</evidence>
<dbReference type="GO" id="GO:0004888">
    <property type="term" value="F:transmembrane signaling receptor activity"/>
    <property type="evidence" value="ECO:0007669"/>
    <property type="project" value="TreeGrafter"/>
</dbReference>
<evidence type="ECO:0000313" key="7">
    <source>
        <dbReference type="EMBL" id="CAJ1053176.1"/>
    </source>
</evidence>
<dbReference type="GO" id="GO:0005886">
    <property type="term" value="C:plasma membrane"/>
    <property type="evidence" value="ECO:0007669"/>
    <property type="project" value="TreeGrafter"/>
</dbReference>
<evidence type="ECO:0000256" key="4">
    <source>
        <dbReference type="SAM" id="Phobius"/>
    </source>
</evidence>
<dbReference type="SMART" id="SM00409">
    <property type="entry name" value="IG"/>
    <property type="match status" value="1"/>
</dbReference>
<evidence type="ECO:0000259" key="6">
    <source>
        <dbReference type="SMART" id="SM00409"/>
    </source>
</evidence>
<name>A0AAV1EXB8_XYRNO</name>
<keyword evidence="8" id="KW-1185">Reference proteome</keyword>
<proteinExistence type="predicted"/>
<accession>A0AAV1EXB8</accession>
<dbReference type="Proteomes" id="UP001178508">
    <property type="component" value="Chromosome 3"/>
</dbReference>
<organism evidence="7 8">
    <name type="scientific">Xyrichtys novacula</name>
    <name type="common">Pearly razorfish</name>
    <name type="synonym">Hemipteronotus novacula</name>
    <dbReference type="NCBI Taxonomy" id="13765"/>
    <lineage>
        <taxon>Eukaryota</taxon>
        <taxon>Metazoa</taxon>
        <taxon>Chordata</taxon>
        <taxon>Craniata</taxon>
        <taxon>Vertebrata</taxon>
        <taxon>Euteleostomi</taxon>
        <taxon>Actinopterygii</taxon>
        <taxon>Neopterygii</taxon>
        <taxon>Teleostei</taxon>
        <taxon>Neoteleostei</taxon>
        <taxon>Acanthomorphata</taxon>
        <taxon>Eupercaria</taxon>
        <taxon>Labriformes</taxon>
        <taxon>Labridae</taxon>
        <taxon>Xyrichtys</taxon>
    </lineage>
</organism>
<dbReference type="SUPFAM" id="SSF48726">
    <property type="entry name" value="Immunoglobulin"/>
    <property type="match status" value="1"/>
</dbReference>
<reference evidence="7" key="1">
    <citation type="submission" date="2023-08" db="EMBL/GenBank/DDBJ databases">
        <authorList>
            <person name="Alioto T."/>
            <person name="Alioto T."/>
            <person name="Gomez Garrido J."/>
        </authorList>
    </citation>
    <scope>NUCLEOTIDE SEQUENCE</scope>
</reference>
<dbReference type="InterPro" id="IPR003599">
    <property type="entry name" value="Ig_sub"/>
</dbReference>
<dbReference type="PANTHER" id="PTHR11860:SF87">
    <property type="entry name" value="CMRF35-LIKE MOLECULE 8"/>
    <property type="match status" value="1"/>
</dbReference>
<keyword evidence="5" id="KW-0732">Signal</keyword>
<gene>
    <name evidence="7" type="ORF">XNOV1_A006534</name>
</gene>
<keyword evidence="4" id="KW-1133">Transmembrane helix</keyword>
<dbReference type="InterPro" id="IPR036179">
    <property type="entry name" value="Ig-like_dom_sf"/>
</dbReference>
<feature type="chain" id="PRO_5043550189" evidence="5">
    <location>
        <begin position="21"/>
        <end position="274"/>
    </location>
</feature>
<dbReference type="Gene3D" id="2.60.40.10">
    <property type="entry name" value="Immunoglobulins"/>
    <property type="match status" value="1"/>
</dbReference>
<dbReference type="InterPro" id="IPR013106">
    <property type="entry name" value="Ig_V-set"/>
</dbReference>
<dbReference type="InterPro" id="IPR050671">
    <property type="entry name" value="CD300_family_receptors"/>
</dbReference>
<feature type="signal peptide" evidence="5">
    <location>
        <begin position="1"/>
        <end position="20"/>
    </location>
</feature>
<evidence type="ECO:0000256" key="2">
    <source>
        <dbReference type="ARBA" id="ARBA00022692"/>
    </source>
</evidence>
<protein>
    <submittedName>
        <fullName evidence="7">Transmembrane domain-containing protein TMIGD3-like</fullName>
    </submittedName>
</protein>
<keyword evidence="2 4" id="KW-0812">Transmembrane</keyword>
<feature type="transmembrane region" description="Helical" evidence="4">
    <location>
        <begin position="146"/>
        <end position="168"/>
    </location>
</feature>